<organism evidence="2 3">
    <name type="scientific">Deinococcus radiophilus</name>
    <dbReference type="NCBI Taxonomy" id="32062"/>
    <lineage>
        <taxon>Bacteria</taxon>
        <taxon>Thermotogati</taxon>
        <taxon>Deinococcota</taxon>
        <taxon>Deinococci</taxon>
        <taxon>Deinococcales</taxon>
        <taxon>Deinococcaceae</taxon>
        <taxon>Deinococcus</taxon>
    </lineage>
</organism>
<sequence>MWTLEESKKAGLVEEASGPHINTSQGSQILQRTDTTKVLWIPTNPSTEIVLQIGREGEGEWLTATLTGRQWEVVRDYWDDEIGSEAETILQTPDRLTALKYLMGQFLQ</sequence>
<dbReference type="EMBL" id="RXPE01000049">
    <property type="protein sequence ID" value="RTR21391.1"/>
    <property type="molecule type" value="Genomic_DNA"/>
</dbReference>
<feature type="region of interest" description="Disordered" evidence="1">
    <location>
        <begin position="1"/>
        <end position="29"/>
    </location>
</feature>
<feature type="compositionally biased region" description="Basic and acidic residues" evidence="1">
    <location>
        <begin position="1"/>
        <end position="12"/>
    </location>
</feature>
<dbReference type="AlphaFoldDB" id="A0A3S0I1X9"/>
<gene>
    <name evidence="2" type="ORF">EJ104_13040</name>
</gene>
<keyword evidence="3" id="KW-1185">Reference proteome</keyword>
<proteinExistence type="predicted"/>
<reference evidence="2 3" key="1">
    <citation type="submission" date="2018-12" db="EMBL/GenBank/DDBJ databases">
        <title>Deinococcus radiophilus ATCC 27603 genome sequencing and assembly.</title>
        <authorList>
            <person name="Maclea K.S."/>
            <person name="Maynard C.R."/>
        </authorList>
    </citation>
    <scope>NUCLEOTIDE SEQUENCE [LARGE SCALE GENOMIC DNA]</scope>
    <source>
        <strain evidence="2 3">ATCC 27603</strain>
    </source>
</reference>
<feature type="compositionally biased region" description="Polar residues" evidence="1">
    <location>
        <begin position="20"/>
        <end position="29"/>
    </location>
</feature>
<protein>
    <submittedName>
        <fullName evidence="2">Uncharacterized protein</fullName>
    </submittedName>
</protein>
<dbReference type="Proteomes" id="UP000277766">
    <property type="component" value="Unassembled WGS sequence"/>
</dbReference>
<name>A0A3S0I1X9_9DEIO</name>
<evidence type="ECO:0000313" key="3">
    <source>
        <dbReference type="Proteomes" id="UP000277766"/>
    </source>
</evidence>
<evidence type="ECO:0000256" key="1">
    <source>
        <dbReference type="SAM" id="MobiDB-lite"/>
    </source>
</evidence>
<comment type="caution">
    <text evidence="2">The sequence shown here is derived from an EMBL/GenBank/DDBJ whole genome shotgun (WGS) entry which is preliminary data.</text>
</comment>
<accession>A0A3S0I1X9</accession>
<evidence type="ECO:0000313" key="2">
    <source>
        <dbReference type="EMBL" id="RTR21391.1"/>
    </source>
</evidence>
<dbReference type="RefSeq" id="WP_126353488.1">
    <property type="nucleotide sequence ID" value="NZ_CP086386.1"/>
</dbReference>